<sequence length="528" mass="58530">MAPPPRRRPASMEQEPIIGVRMSHVRSCMEQSGSHPDTLGLGTAMSLVYMYDSIPEPPVSTAAPLASFAAERAPADAIDRISRLPDQILRNIVSRLPAKDAARTGALASRWRGLWRSVPLALIDAHILPKGVSDERMAPGGDDPLSMVVIFQASRALDAHPGPFRCVHLSRCHMASSPNELERWMKLLAAKGVQELVFINRPWPLDLPLPDALFKCTSLTRLYLGVWRFPDTGVLRRTARFPNLKELTLSLTAIKDRDLAMMLERSPVLEILTIMASMLDGVRLRLVSRSLRCVQVGIAAFADIHVVDAPRLERLLLWMMISPASKGSDRCSRIKIGHAPNLRMLGHLQMDCLELEIGNTIIKASTVASPGTIVSSVQILALKSDTTHKPTGKLNLKFWQEAGHIECVQSHLKKFVFQQFRGKTSELAFLKFIVETAQVLEKMVIMVVSECFSSMDDVNAKLKTLACAKWASEDCEVIVFKSPSSNPGPPLWHFKIASDFSHMDPFDILTAHAQLYNSAFVFDHPATV</sequence>
<dbReference type="CDD" id="cd22160">
    <property type="entry name" value="F-box_AtFBL13-like"/>
    <property type="match status" value="1"/>
</dbReference>
<dbReference type="PROSITE" id="PS50181">
    <property type="entry name" value="FBOX"/>
    <property type="match status" value="1"/>
</dbReference>
<accession>A0AAV5CP91</accession>
<dbReference type="Pfam" id="PF00646">
    <property type="entry name" value="F-box"/>
    <property type="match status" value="1"/>
</dbReference>
<dbReference type="Proteomes" id="UP001054889">
    <property type="component" value="Unassembled WGS sequence"/>
</dbReference>
<evidence type="ECO:0000313" key="2">
    <source>
        <dbReference type="EMBL" id="GJM99834.1"/>
    </source>
</evidence>
<keyword evidence="3" id="KW-1185">Reference proteome</keyword>
<dbReference type="AlphaFoldDB" id="A0AAV5CP91"/>
<comment type="caution">
    <text evidence="2">The sequence shown here is derived from an EMBL/GenBank/DDBJ whole genome shotgun (WGS) entry which is preliminary data.</text>
</comment>
<evidence type="ECO:0000313" key="3">
    <source>
        <dbReference type="Proteomes" id="UP001054889"/>
    </source>
</evidence>
<organism evidence="2 3">
    <name type="scientific">Eleusine coracana subsp. coracana</name>
    <dbReference type="NCBI Taxonomy" id="191504"/>
    <lineage>
        <taxon>Eukaryota</taxon>
        <taxon>Viridiplantae</taxon>
        <taxon>Streptophyta</taxon>
        <taxon>Embryophyta</taxon>
        <taxon>Tracheophyta</taxon>
        <taxon>Spermatophyta</taxon>
        <taxon>Magnoliopsida</taxon>
        <taxon>Liliopsida</taxon>
        <taxon>Poales</taxon>
        <taxon>Poaceae</taxon>
        <taxon>PACMAD clade</taxon>
        <taxon>Chloridoideae</taxon>
        <taxon>Cynodonteae</taxon>
        <taxon>Eleusininae</taxon>
        <taxon>Eleusine</taxon>
    </lineage>
</organism>
<dbReference type="InterPro" id="IPR053781">
    <property type="entry name" value="F-box_AtFBL13-like"/>
</dbReference>
<feature type="domain" description="F-box" evidence="1">
    <location>
        <begin position="78"/>
        <end position="114"/>
    </location>
</feature>
<name>A0AAV5CP91_ELECO</name>
<dbReference type="Pfam" id="PF08387">
    <property type="entry name" value="FBD"/>
    <property type="match status" value="1"/>
</dbReference>
<evidence type="ECO:0000259" key="1">
    <source>
        <dbReference type="PROSITE" id="PS50181"/>
    </source>
</evidence>
<dbReference type="InterPro" id="IPR006566">
    <property type="entry name" value="FBD"/>
</dbReference>
<dbReference type="SMART" id="SM00579">
    <property type="entry name" value="FBD"/>
    <property type="match status" value="1"/>
</dbReference>
<dbReference type="PANTHER" id="PTHR32141">
    <property type="match status" value="1"/>
</dbReference>
<dbReference type="InterPro" id="IPR001810">
    <property type="entry name" value="F-box_dom"/>
</dbReference>
<dbReference type="SUPFAM" id="SSF52047">
    <property type="entry name" value="RNI-like"/>
    <property type="match status" value="1"/>
</dbReference>
<gene>
    <name evidence="2" type="primary">ga16971</name>
    <name evidence="2" type="ORF">PR202_ga16971</name>
</gene>
<dbReference type="Pfam" id="PF24758">
    <property type="entry name" value="LRR_At5g56370"/>
    <property type="match status" value="1"/>
</dbReference>
<dbReference type="SUPFAM" id="SSF81383">
    <property type="entry name" value="F-box domain"/>
    <property type="match status" value="1"/>
</dbReference>
<proteinExistence type="predicted"/>
<protein>
    <recommendedName>
        <fullName evidence="1">F-box domain-containing protein</fullName>
    </recommendedName>
</protein>
<reference evidence="2" key="1">
    <citation type="journal article" date="2018" name="DNA Res.">
        <title>Multiple hybrid de novo genome assembly of finger millet, an orphan allotetraploid crop.</title>
        <authorList>
            <person name="Hatakeyama M."/>
            <person name="Aluri S."/>
            <person name="Balachadran M.T."/>
            <person name="Sivarajan S.R."/>
            <person name="Patrignani A."/>
            <person name="Gruter S."/>
            <person name="Poveda L."/>
            <person name="Shimizu-Inatsugi R."/>
            <person name="Baeten J."/>
            <person name="Francoijs K.J."/>
            <person name="Nataraja K.N."/>
            <person name="Reddy Y.A.N."/>
            <person name="Phadnis S."/>
            <person name="Ravikumar R.L."/>
            <person name="Schlapbach R."/>
            <person name="Sreeman S.M."/>
            <person name="Shimizu K.K."/>
        </authorList>
    </citation>
    <scope>NUCLEOTIDE SEQUENCE</scope>
</reference>
<dbReference type="Gene3D" id="3.80.10.10">
    <property type="entry name" value="Ribonuclease Inhibitor"/>
    <property type="match status" value="1"/>
</dbReference>
<dbReference type="InterPro" id="IPR032675">
    <property type="entry name" value="LRR_dom_sf"/>
</dbReference>
<dbReference type="EMBL" id="BQKI01000008">
    <property type="protein sequence ID" value="GJM99834.1"/>
    <property type="molecule type" value="Genomic_DNA"/>
</dbReference>
<dbReference type="InterPro" id="IPR055302">
    <property type="entry name" value="F-box_dom-containing"/>
</dbReference>
<dbReference type="InterPro" id="IPR036047">
    <property type="entry name" value="F-box-like_dom_sf"/>
</dbReference>
<reference evidence="2" key="2">
    <citation type="submission" date="2021-12" db="EMBL/GenBank/DDBJ databases">
        <title>Resequencing data analysis of finger millet.</title>
        <authorList>
            <person name="Hatakeyama M."/>
            <person name="Aluri S."/>
            <person name="Balachadran M.T."/>
            <person name="Sivarajan S.R."/>
            <person name="Poveda L."/>
            <person name="Shimizu-Inatsugi R."/>
            <person name="Schlapbach R."/>
            <person name="Sreeman S.M."/>
            <person name="Shimizu K.K."/>
        </authorList>
    </citation>
    <scope>NUCLEOTIDE SEQUENCE</scope>
</reference>
<dbReference type="PANTHER" id="PTHR32141:SF181">
    <property type="entry name" value="F-BOX DOMAIN-CONTAINING PROTEIN"/>
    <property type="match status" value="1"/>
</dbReference>
<dbReference type="InterPro" id="IPR055411">
    <property type="entry name" value="LRR_FXL15/At3g58940/PEG3-like"/>
</dbReference>